<protein>
    <submittedName>
        <fullName evidence="1">Uncharacterized protein</fullName>
    </submittedName>
</protein>
<sequence>MSPSHIRFALPSLLLVLVLGLSGSLAGADFQVVTIDTLRFEASIASQAIPPTPYFKLPFGKGPDQVGGSDQDPNHVTEGVPYAFRPQADGSVWVLDWVNQALKQFGPDGKLQAQRSLAGLFPRGEGVIRDFAPAPNDGFYLLSARDGKVLRTDAAGKVVVEIEGLTDARAIGTDAKGNLLVDMPTMNALLRFNPAGEIVDQYPLPQADLVNAGLCTSSEGQPYFIRGSEQAVELCRFTQASPTREVVVATFANDVPAERKARFVSAKVLGIDATGNVYVEVVACDNDGVIHRHRVSRVSPDGKVLASADIRVIPYLSPDLPRHLTVMPDGRLLGFYVYSPHWHLVTWALGK</sequence>
<evidence type="ECO:0000313" key="2">
    <source>
        <dbReference type="Proteomes" id="UP000252355"/>
    </source>
</evidence>
<name>A0A367ZRR0_9BACT</name>
<evidence type="ECO:0000313" key="1">
    <source>
        <dbReference type="EMBL" id="RCK80547.1"/>
    </source>
</evidence>
<dbReference type="Gene3D" id="2.130.10.10">
    <property type="entry name" value="YVTN repeat-like/Quinoprotein amine dehydrogenase"/>
    <property type="match status" value="1"/>
</dbReference>
<dbReference type="SUPFAM" id="SSF101898">
    <property type="entry name" value="NHL repeat"/>
    <property type="match status" value="1"/>
</dbReference>
<comment type="caution">
    <text evidence="1">The sequence shown here is derived from an EMBL/GenBank/DDBJ whole genome shotgun (WGS) entry which is preliminary data.</text>
</comment>
<dbReference type="EMBL" id="QOQW01000006">
    <property type="protein sequence ID" value="RCK80547.1"/>
    <property type="molecule type" value="Genomic_DNA"/>
</dbReference>
<gene>
    <name evidence="1" type="ORF">OZSIB_3293</name>
</gene>
<dbReference type="Proteomes" id="UP000252355">
    <property type="component" value="Unassembled WGS sequence"/>
</dbReference>
<reference evidence="1 2" key="1">
    <citation type="submission" date="2018-05" db="EMBL/GenBank/DDBJ databases">
        <title>A metagenomic window into the 2 km-deep terrestrial subsurface aquifer revealed taxonomically and functionally diverse microbial community comprising novel uncultured bacterial lineages.</title>
        <authorList>
            <person name="Kadnikov V.V."/>
            <person name="Mardanov A.V."/>
            <person name="Beletsky A.V."/>
            <person name="Banks D."/>
            <person name="Pimenov N.V."/>
            <person name="Frank Y.A."/>
            <person name="Karnachuk O.V."/>
            <person name="Ravin N.V."/>
        </authorList>
    </citation>
    <scope>NUCLEOTIDE SEQUENCE [LARGE SCALE GENOMIC DNA]</scope>
    <source>
        <strain evidence="1">BY5</strain>
    </source>
</reference>
<dbReference type="AlphaFoldDB" id="A0A367ZRR0"/>
<proteinExistence type="predicted"/>
<accession>A0A367ZRR0</accession>
<organism evidence="1 2">
    <name type="scientific">Candidatus Ozemobacter sibiricus</name>
    <dbReference type="NCBI Taxonomy" id="2268124"/>
    <lineage>
        <taxon>Bacteria</taxon>
        <taxon>Candidatus Ozemobacteria</taxon>
        <taxon>Candidatus Ozemobacterales</taxon>
        <taxon>Candidatus Ozemobacteraceae</taxon>
        <taxon>Candidatus Ozemobacter</taxon>
    </lineage>
</organism>
<dbReference type="InterPro" id="IPR015943">
    <property type="entry name" value="WD40/YVTN_repeat-like_dom_sf"/>
</dbReference>